<dbReference type="EMBL" id="ML209708">
    <property type="protein sequence ID" value="TFK58047.1"/>
    <property type="molecule type" value="Genomic_DNA"/>
</dbReference>
<accession>A0ACD2ZXL7</accession>
<feature type="non-terminal residue" evidence="1">
    <location>
        <position position="1"/>
    </location>
</feature>
<sequence>WQECYKRVKEYDEDMCESWKDEIDKLLIFAGLFSATVTAFVVESYQWLDTSSDPTSDLLAQLISLQFNNTISTSPATP</sequence>
<name>A0ACD2ZXL7_9AGAR</name>
<protein>
    <submittedName>
        <fullName evidence="1">Uncharacterized protein</fullName>
    </submittedName>
</protein>
<keyword evidence="2" id="KW-1185">Reference proteome</keyword>
<organism evidence="1 2">
    <name type="scientific">Pluteus cervinus</name>
    <dbReference type="NCBI Taxonomy" id="181527"/>
    <lineage>
        <taxon>Eukaryota</taxon>
        <taxon>Fungi</taxon>
        <taxon>Dikarya</taxon>
        <taxon>Basidiomycota</taxon>
        <taxon>Agaricomycotina</taxon>
        <taxon>Agaricomycetes</taxon>
        <taxon>Agaricomycetidae</taxon>
        <taxon>Agaricales</taxon>
        <taxon>Pluteineae</taxon>
        <taxon>Pluteaceae</taxon>
        <taxon>Pluteus</taxon>
    </lineage>
</organism>
<reference evidence="1 2" key="1">
    <citation type="journal article" date="2019" name="Nat. Ecol. Evol.">
        <title>Megaphylogeny resolves global patterns of mushroom evolution.</title>
        <authorList>
            <person name="Varga T."/>
            <person name="Krizsan K."/>
            <person name="Foldi C."/>
            <person name="Dima B."/>
            <person name="Sanchez-Garcia M."/>
            <person name="Sanchez-Ramirez S."/>
            <person name="Szollosi G.J."/>
            <person name="Szarkandi J.G."/>
            <person name="Papp V."/>
            <person name="Albert L."/>
            <person name="Andreopoulos W."/>
            <person name="Angelini C."/>
            <person name="Antonin V."/>
            <person name="Barry K.W."/>
            <person name="Bougher N.L."/>
            <person name="Buchanan P."/>
            <person name="Buyck B."/>
            <person name="Bense V."/>
            <person name="Catcheside P."/>
            <person name="Chovatia M."/>
            <person name="Cooper J."/>
            <person name="Damon W."/>
            <person name="Desjardin D."/>
            <person name="Finy P."/>
            <person name="Geml J."/>
            <person name="Haridas S."/>
            <person name="Hughes K."/>
            <person name="Justo A."/>
            <person name="Karasinski D."/>
            <person name="Kautmanova I."/>
            <person name="Kiss B."/>
            <person name="Kocsube S."/>
            <person name="Kotiranta H."/>
            <person name="LaButti K.M."/>
            <person name="Lechner B.E."/>
            <person name="Liimatainen K."/>
            <person name="Lipzen A."/>
            <person name="Lukacs Z."/>
            <person name="Mihaltcheva S."/>
            <person name="Morgado L.N."/>
            <person name="Niskanen T."/>
            <person name="Noordeloos M.E."/>
            <person name="Ohm R.A."/>
            <person name="Ortiz-Santana B."/>
            <person name="Ovrebo C."/>
            <person name="Racz N."/>
            <person name="Riley R."/>
            <person name="Savchenko A."/>
            <person name="Shiryaev A."/>
            <person name="Soop K."/>
            <person name="Spirin V."/>
            <person name="Szebenyi C."/>
            <person name="Tomsovsky M."/>
            <person name="Tulloss R.E."/>
            <person name="Uehling J."/>
            <person name="Grigoriev I.V."/>
            <person name="Vagvolgyi C."/>
            <person name="Papp T."/>
            <person name="Martin F.M."/>
            <person name="Miettinen O."/>
            <person name="Hibbett D.S."/>
            <person name="Nagy L.G."/>
        </authorList>
    </citation>
    <scope>NUCLEOTIDE SEQUENCE [LARGE SCALE GENOMIC DNA]</scope>
    <source>
        <strain evidence="1 2">NL-1719</strain>
    </source>
</reference>
<proteinExistence type="predicted"/>
<feature type="non-terminal residue" evidence="1">
    <location>
        <position position="78"/>
    </location>
</feature>
<evidence type="ECO:0000313" key="1">
    <source>
        <dbReference type="EMBL" id="TFK58047.1"/>
    </source>
</evidence>
<evidence type="ECO:0000313" key="2">
    <source>
        <dbReference type="Proteomes" id="UP000308600"/>
    </source>
</evidence>
<dbReference type="Proteomes" id="UP000308600">
    <property type="component" value="Unassembled WGS sequence"/>
</dbReference>
<gene>
    <name evidence="1" type="ORF">BDN72DRAFT_733261</name>
</gene>